<dbReference type="Proteomes" id="UP000663829">
    <property type="component" value="Unassembled WGS sequence"/>
</dbReference>
<evidence type="ECO:0000313" key="4">
    <source>
        <dbReference type="Proteomes" id="UP000663829"/>
    </source>
</evidence>
<dbReference type="EMBL" id="CAJOBC010005474">
    <property type="protein sequence ID" value="CAF3864893.1"/>
    <property type="molecule type" value="Genomic_DNA"/>
</dbReference>
<comment type="caution">
    <text evidence="2">The sequence shown here is derived from an EMBL/GenBank/DDBJ whole genome shotgun (WGS) entry which is preliminary data.</text>
</comment>
<dbReference type="OrthoDB" id="9976663at2759"/>
<proteinExistence type="predicted"/>
<feature type="region of interest" description="Disordered" evidence="1">
    <location>
        <begin position="85"/>
        <end position="105"/>
    </location>
</feature>
<protein>
    <submittedName>
        <fullName evidence="2">Uncharacterized protein</fullName>
    </submittedName>
</protein>
<evidence type="ECO:0000256" key="1">
    <source>
        <dbReference type="SAM" id="MobiDB-lite"/>
    </source>
</evidence>
<evidence type="ECO:0000313" key="2">
    <source>
        <dbReference type="EMBL" id="CAF1099892.1"/>
    </source>
</evidence>
<evidence type="ECO:0000313" key="3">
    <source>
        <dbReference type="EMBL" id="CAF3864893.1"/>
    </source>
</evidence>
<dbReference type="Proteomes" id="UP000681722">
    <property type="component" value="Unassembled WGS sequence"/>
</dbReference>
<name>A0A814P2L2_9BILA</name>
<dbReference type="EMBL" id="CAJNOQ010005474">
    <property type="protein sequence ID" value="CAF1099892.1"/>
    <property type="molecule type" value="Genomic_DNA"/>
</dbReference>
<keyword evidence="4" id="KW-1185">Reference proteome</keyword>
<accession>A0A814P2L2</accession>
<reference evidence="2" key="1">
    <citation type="submission" date="2021-02" db="EMBL/GenBank/DDBJ databases">
        <authorList>
            <person name="Nowell W R."/>
        </authorList>
    </citation>
    <scope>NUCLEOTIDE SEQUENCE</scope>
</reference>
<sequence>MSATLPFVRRFAVPFPDMNRFLSTNTKLHHSTDKSHPHDYHAYLCSISKDSEEVTNFINVFTEEHGEAPSFNIFESCEKVIKKRAVNSDSKEQTKAEDSSENSTTNQLEELTQFCHNQPSTVNKRWGPKPLDGPISIDFISQMLEARKVKSYPYSNQLDPYVV</sequence>
<organism evidence="2 4">
    <name type="scientific">Didymodactylos carnosus</name>
    <dbReference type="NCBI Taxonomy" id="1234261"/>
    <lineage>
        <taxon>Eukaryota</taxon>
        <taxon>Metazoa</taxon>
        <taxon>Spiralia</taxon>
        <taxon>Gnathifera</taxon>
        <taxon>Rotifera</taxon>
        <taxon>Eurotatoria</taxon>
        <taxon>Bdelloidea</taxon>
        <taxon>Philodinida</taxon>
        <taxon>Philodinidae</taxon>
        <taxon>Didymodactylos</taxon>
    </lineage>
</organism>
<dbReference type="AlphaFoldDB" id="A0A814P2L2"/>
<feature type="compositionally biased region" description="Basic and acidic residues" evidence="1">
    <location>
        <begin position="89"/>
        <end position="98"/>
    </location>
</feature>
<gene>
    <name evidence="2" type="ORF">GPM918_LOCUS18692</name>
    <name evidence="3" type="ORF">SRO942_LOCUS18689</name>
</gene>